<dbReference type="EMBL" id="LYPB01000046">
    <property type="protein sequence ID" value="OAS22107.1"/>
    <property type="molecule type" value="Genomic_DNA"/>
</dbReference>
<evidence type="ECO:0000313" key="2">
    <source>
        <dbReference type="Proteomes" id="UP000078454"/>
    </source>
</evidence>
<dbReference type="Gene3D" id="3.30.470.20">
    <property type="entry name" value="ATP-grasp fold, B domain"/>
    <property type="match status" value="1"/>
</dbReference>
<dbReference type="AlphaFoldDB" id="A0A198ALJ5"/>
<evidence type="ECO:0000313" key="1">
    <source>
        <dbReference type="EMBL" id="OAS22107.1"/>
    </source>
</evidence>
<comment type="caution">
    <text evidence="1">The sequence shown here is derived from an EMBL/GenBank/DDBJ whole genome shotgun (WGS) entry which is preliminary data.</text>
</comment>
<organism evidence="1 2">
    <name type="scientific">Paenibacillus oryzisoli</name>
    <dbReference type="NCBI Taxonomy" id="1850517"/>
    <lineage>
        <taxon>Bacteria</taxon>
        <taxon>Bacillati</taxon>
        <taxon>Bacillota</taxon>
        <taxon>Bacilli</taxon>
        <taxon>Bacillales</taxon>
        <taxon>Paenibacillaceae</taxon>
        <taxon>Paenibacillus</taxon>
    </lineage>
</organism>
<accession>A0A198ALJ5</accession>
<keyword evidence="2" id="KW-1185">Reference proteome</keyword>
<dbReference type="Pfam" id="PF14398">
    <property type="entry name" value="ATPgrasp_YheCD"/>
    <property type="match status" value="2"/>
</dbReference>
<dbReference type="STRING" id="1850517.A8708_33580"/>
<sequence>MLLGVFHPNDPFAVMTEKRVQAIVAESVKQKVELVFFNELGINLDFQKIDGTIFDGERWVQGTFPFPQAVMNVRPWGPRRRSDKELIFRKIVPFTAFLIDDKWEITKMVSSFPSLAPFIVPTAILSSVDQIDELLASHAKLVIKPVQGSRGVGVQALIYKESQYGLQQGADWIWLNREDMQDYVVNLKKDFMIQPYIVCLTPEGEPFDFRVLVQRNGEGNWQVTIIYPRIGAKDTITSNVSISGRTEELYSFLQRVFPDDHEFFPPVLTKIGLELAEFIDSHYAYPLNELGIDLAIDSQRRIWFYEANTCPGTLYHEQERAVEAVAYVKYIAENALQDEMLTPSNNFSFTTLGLLFRTAPSLQDMEAYALVAQAHHVQLVYFLLEDVRFRAGSISGFWREGTEWVARNFAFPDVVYNLMEQEDVDASHELYRSKSNMLLTAREPKGFVPSALFFAIASRHPLLAKHLPSSIRPENREEAKDFVDRHRFVMMKSDNAQELEDIIMIQRFPTRYVVRDGAYLHSFEEAEFLSFLDLFSESSYILIQQVDSRTHDGHSLHIRVYLFKQPGGSWETIHIAPHLALASSNPSDSLPFPVDWEWLVDREFSEELGTELEGKIQDIARTMAEQLGLANRNRIHELILDFAIDQNAEVRLLGGEFDGPAGAVHPYDIARRVIPYALSLLDFKYKRAARQ</sequence>
<dbReference type="InterPro" id="IPR026838">
    <property type="entry name" value="YheC/D"/>
</dbReference>
<proteinExistence type="predicted"/>
<dbReference type="Proteomes" id="UP000078454">
    <property type="component" value="Unassembled WGS sequence"/>
</dbReference>
<evidence type="ECO:0008006" key="3">
    <source>
        <dbReference type="Google" id="ProtNLM"/>
    </source>
</evidence>
<reference evidence="1 2" key="1">
    <citation type="submission" date="2016-05" db="EMBL/GenBank/DDBJ databases">
        <title>Paenibacillus sp. 1ZS3-15 nov., isolated from the rhizosphere soil.</title>
        <authorList>
            <person name="Zhang X.X."/>
            <person name="Zhang J."/>
        </authorList>
    </citation>
    <scope>NUCLEOTIDE SEQUENCE [LARGE SCALE GENOMIC DNA]</scope>
    <source>
        <strain evidence="1 2">1ZS3-15</strain>
    </source>
</reference>
<dbReference type="OrthoDB" id="7869153at2"/>
<name>A0A198ALJ5_9BACL</name>
<dbReference type="SUPFAM" id="SSF56059">
    <property type="entry name" value="Glutathione synthetase ATP-binding domain-like"/>
    <property type="match status" value="1"/>
</dbReference>
<gene>
    <name evidence="1" type="ORF">A8708_33580</name>
</gene>
<dbReference type="RefSeq" id="WP_068662246.1">
    <property type="nucleotide sequence ID" value="NZ_LYPB01000046.1"/>
</dbReference>
<protein>
    <recommendedName>
        <fullName evidence="3">ATP-grasp domain-containing protein</fullName>
    </recommendedName>
</protein>